<feature type="chain" id="PRO_5015769054" description="Nickel/cobalt transporter regulator" evidence="1">
    <location>
        <begin position="30"/>
        <end position="179"/>
    </location>
</feature>
<protein>
    <recommendedName>
        <fullName evidence="4">Nickel/cobalt transporter regulator</fullName>
    </recommendedName>
</protein>
<name>A0A2T5BZ47_9BACT</name>
<dbReference type="OrthoDB" id="1119344at2"/>
<evidence type="ECO:0000313" key="3">
    <source>
        <dbReference type="Proteomes" id="UP000243525"/>
    </source>
</evidence>
<feature type="signal peptide" evidence="1">
    <location>
        <begin position="1"/>
        <end position="29"/>
    </location>
</feature>
<keyword evidence="3" id="KW-1185">Reference proteome</keyword>
<reference evidence="2 3" key="1">
    <citation type="submission" date="2018-04" db="EMBL/GenBank/DDBJ databases">
        <title>Genomic Encyclopedia of Archaeal and Bacterial Type Strains, Phase II (KMG-II): from individual species to whole genera.</title>
        <authorList>
            <person name="Goeker M."/>
        </authorList>
    </citation>
    <scope>NUCLEOTIDE SEQUENCE [LARGE SCALE GENOMIC DNA]</scope>
    <source>
        <strain evidence="2 3">DSM 28823</strain>
    </source>
</reference>
<dbReference type="AlphaFoldDB" id="A0A2T5BZ47"/>
<accession>A0A2T5BZ47</accession>
<proteinExistence type="predicted"/>
<sequence length="179" mass="21329">MKTTINYKIAFAALFVGLGFSSFSAPAQANDHRKANKKEYKYSKKQDKRSYPQKNYYGEADFRRSDRQVHRHFNDRRFAYHHPQYGDVYKRFHHRPVRLRAAHGDIYYHSGHYYRFYPRVGYVRVAVPAASVFVELPGRYERVSYGGHLYFRVGDLMFDRCRHGYRLAPQFSLNLSAHF</sequence>
<evidence type="ECO:0000313" key="2">
    <source>
        <dbReference type="EMBL" id="PTN07531.1"/>
    </source>
</evidence>
<evidence type="ECO:0000256" key="1">
    <source>
        <dbReference type="SAM" id="SignalP"/>
    </source>
</evidence>
<dbReference type="Proteomes" id="UP000243525">
    <property type="component" value="Unassembled WGS sequence"/>
</dbReference>
<gene>
    <name evidence="2" type="ORF">C8N47_11656</name>
</gene>
<keyword evidence="1" id="KW-0732">Signal</keyword>
<evidence type="ECO:0008006" key="4">
    <source>
        <dbReference type="Google" id="ProtNLM"/>
    </source>
</evidence>
<dbReference type="EMBL" id="QAAD01000016">
    <property type="protein sequence ID" value="PTN07531.1"/>
    <property type="molecule type" value="Genomic_DNA"/>
</dbReference>
<organism evidence="2 3">
    <name type="scientific">Mangrovibacterium marinum</name>
    <dbReference type="NCBI Taxonomy" id="1639118"/>
    <lineage>
        <taxon>Bacteria</taxon>
        <taxon>Pseudomonadati</taxon>
        <taxon>Bacteroidota</taxon>
        <taxon>Bacteroidia</taxon>
        <taxon>Marinilabiliales</taxon>
        <taxon>Prolixibacteraceae</taxon>
        <taxon>Mangrovibacterium</taxon>
    </lineage>
</organism>
<comment type="caution">
    <text evidence="2">The sequence shown here is derived from an EMBL/GenBank/DDBJ whole genome shotgun (WGS) entry which is preliminary data.</text>
</comment>
<dbReference type="RefSeq" id="WP_107823225.1">
    <property type="nucleotide sequence ID" value="NZ_OY782574.1"/>
</dbReference>